<evidence type="ECO:0000256" key="1">
    <source>
        <dbReference type="SAM" id="MobiDB-lite"/>
    </source>
</evidence>
<dbReference type="GO" id="GO:0019159">
    <property type="term" value="F:nicotinamide-nucleotide amidase activity"/>
    <property type="evidence" value="ECO:0007669"/>
    <property type="project" value="UniProtKB-EC"/>
</dbReference>
<evidence type="ECO:0000313" key="2">
    <source>
        <dbReference type="EMBL" id="CAA9504425.1"/>
    </source>
</evidence>
<feature type="compositionally biased region" description="Basic and acidic residues" evidence="1">
    <location>
        <begin position="281"/>
        <end position="290"/>
    </location>
</feature>
<feature type="compositionally biased region" description="Basic and acidic residues" evidence="1">
    <location>
        <begin position="9"/>
        <end position="31"/>
    </location>
</feature>
<feature type="compositionally biased region" description="Basic residues" evidence="1">
    <location>
        <begin position="353"/>
        <end position="384"/>
    </location>
</feature>
<accession>A0A6J4SSX0</accession>
<name>A0A6J4SSX0_9ACTN</name>
<protein>
    <submittedName>
        <fullName evidence="2">ADP-ribose pyrophosphatase of COG1058 family / Nicotinamide-nucleotide amidase</fullName>
        <ecNumber evidence="2">3.5.1.42</ecNumber>
        <ecNumber evidence="2">3.6.1.13</ecNumber>
    </submittedName>
</protein>
<feature type="compositionally biased region" description="Basic and acidic residues" evidence="1">
    <location>
        <begin position="225"/>
        <end position="250"/>
    </location>
</feature>
<reference evidence="2" key="1">
    <citation type="submission" date="2020-02" db="EMBL/GenBank/DDBJ databases">
        <authorList>
            <person name="Meier V. D."/>
        </authorList>
    </citation>
    <scope>NUCLEOTIDE SEQUENCE</scope>
    <source>
        <strain evidence="2">AVDCRST_MAG05</strain>
    </source>
</reference>
<feature type="non-terminal residue" evidence="2">
    <location>
        <position position="1"/>
    </location>
</feature>
<feature type="compositionally biased region" description="Basic residues" evidence="1">
    <location>
        <begin position="46"/>
        <end position="60"/>
    </location>
</feature>
<organism evidence="2">
    <name type="scientific">uncultured Rubrobacteraceae bacterium</name>
    <dbReference type="NCBI Taxonomy" id="349277"/>
    <lineage>
        <taxon>Bacteria</taxon>
        <taxon>Bacillati</taxon>
        <taxon>Actinomycetota</taxon>
        <taxon>Rubrobacteria</taxon>
        <taxon>Rubrobacterales</taxon>
        <taxon>Rubrobacteraceae</taxon>
        <taxon>environmental samples</taxon>
    </lineage>
</organism>
<feature type="compositionally biased region" description="Low complexity" evidence="1">
    <location>
        <begin position="314"/>
        <end position="323"/>
    </location>
</feature>
<proteinExistence type="predicted"/>
<feature type="region of interest" description="Disordered" evidence="1">
    <location>
        <begin position="1"/>
        <end position="290"/>
    </location>
</feature>
<feature type="compositionally biased region" description="Basic residues" evidence="1">
    <location>
        <begin position="328"/>
        <end position="343"/>
    </location>
</feature>
<feature type="compositionally biased region" description="Low complexity" evidence="1">
    <location>
        <begin position="402"/>
        <end position="425"/>
    </location>
</feature>
<feature type="region of interest" description="Disordered" evidence="1">
    <location>
        <begin position="314"/>
        <end position="425"/>
    </location>
</feature>
<dbReference type="GO" id="GO:0047631">
    <property type="term" value="F:ADP-ribose diphosphatase activity"/>
    <property type="evidence" value="ECO:0007669"/>
    <property type="project" value="UniProtKB-EC"/>
</dbReference>
<gene>
    <name evidence="2" type="ORF">AVDCRST_MAG05-2643</name>
</gene>
<dbReference type="AlphaFoldDB" id="A0A6J4SSX0"/>
<feature type="compositionally biased region" description="Basic and acidic residues" evidence="1">
    <location>
        <begin position="76"/>
        <end position="119"/>
    </location>
</feature>
<dbReference type="EC" id="3.5.1.42" evidence="2"/>
<feature type="compositionally biased region" description="Basic and acidic residues" evidence="1">
    <location>
        <begin position="152"/>
        <end position="169"/>
    </location>
</feature>
<keyword evidence="2" id="KW-0378">Hydrolase</keyword>
<feature type="compositionally biased region" description="Basic and acidic residues" evidence="1">
    <location>
        <begin position="259"/>
        <end position="268"/>
    </location>
</feature>
<dbReference type="EMBL" id="CADCVM010000290">
    <property type="protein sequence ID" value="CAA9504425.1"/>
    <property type="molecule type" value="Genomic_DNA"/>
</dbReference>
<feature type="non-terminal residue" evidence="2">
    <location>
        <position position="425"/>
    </location>
</feature>
<feature type="compositionally biased region" description="Basic residues" evidence="1">
    <location>
        <begin position="269"/>
        <end position="280"/>
    </location>
</feature>
<sequence>AQRTQRHRERGDSNHRDRDAARGPRGHEHGLDQPAARRLRCEHVSPHHGRRQHRPHHRRPQGCGLQGRPRRHDRRPRPDLGRPDERLHRRADRPPDGRVPRGEEAHRREVREVRPRAHAVELQAGPLSGGHGADPEPARHRAGGPGGVGGHALRDASRGARGDEADVRGDAGAPHTGAQRRLHRLEDAPLRGHRGVRARGEGPGFSGRLGPDRRPAGRAGPGAAAHHDPGGHRGGGAREDPARGEGDTRPPGRVLLRGGRGDPGELRRAPARRTGRHGRPRRELHGRPDLKAPLRRRRLLRLLRGGLRHLLERLQGAPAGRPAGDARRARRRLRARRPSHGRGRPQDLWRGLRPLRHRRRRARRRHGREACRARLRRGGRRGGRRGREARPDGMGTLAKLYPGAERQPGPRPAAAPDRGPGRVSL</sequence>
<dbReference type="EC" id="3.6.1.13" evidence="2"/>